<name>A0ABS7QBA4_9ACTN</name>
<feature type="chain" id="PRO_5045129279" evidence="2">
    <location>
        <begin position="28"/>
        <end position="211"/>
    </location>
</feature>
<reference evidence="3 4" key="1">
    <citation type="submission" date="2021-08" db="EMBL/GenBank/DDBJ databases">
        <title>WGS of actinomycetes from Thailand.</title>
        <authorList>
            <person name="Thawai C."/>
        </authorList>
    </citation>
    <scope>NUCLEOTIDE SEQUENCE [LARGE SCALE GENOMIC DNA]</scope>
    <source>
        <strain evidence="3 4">PLK6-54</strain>
    </source>
</reference>
<keyword evidence="2" id="KW-0732">Signal</keyword>
<evidence type="ECO:0000313" key="3">
    <source>
        <dbReference type="EMBL" id="MBY8880233.1"/>
    </source>
</evidence>
<gene>
    <name evidence="3" type="ORF">K7862_21725</name>
</gene>
<evidence type="ECO:0000313" key="4">
    <source>
        <dbReference type="Proteomes" id="UP000778578"/>
    </source>
</evidence>
<sequence length="211" mass="20527">MVRSSFRRGALAAVLALSLAPLAAACAAGNDAQTLEVQPDSAQSSTSDVKVQNAYVLTDPSGPSTVTARVFNNGSTPQTLQSIALGGNVTTTLAAPNGGGSVVVPAHGSVLLGGKGNASAVVQSGGESLRNGDVQQATFTFSQAGAVSLPVNVTPAAGFFAPYGPSSAPTTATATPGTIGQDSSAGQGGTTTPTTKPNAPATPTNTTTPTS</sequence>
<feature type="compositionally biased region" description="Low complexity" evidence="1">
    <location>
        <begin position="167"/>
        <end position="178"/>
    </location>
</feature>
<evidence type="ECO:0000256" key="1">
    <source>
        <dbReference type="SAM" id="MobiDB-lite"/>
    </source>
</evidence>
<comment type="caution">
    <text evidence="3">The sequence shown here is derived from an EMBL/GenBank/DDBJ whole genome shotgun (WGS) entry which is preliminary data.</text>
</comment>
<feature type="compositionally biased region" description="Low complexity" evidence="1">
    <location>
        <begin position="190"/>
        <end position="211"/>
    </location>
</feature>
<protein>
    <submittedName>
        <fullName evidence="3">DUF461 domain-containing protein</fullName>
    </submittedName>
</protein>
<keyword evidence="4" id="KW-1185">Reference proteome</keyword>
<proteinExistence type="predicted"/>
<feature type="signal peptide" evidence="2">
    <location>
        <begin position="1"/>
        <end position="27"/>
    </location>
</feature>
<dbReference type="EMBL" id="JAINZZ010000028">
    <property type="protein sequence ID" value="MBY8880233.1"/>
    <property type="molecule type" value="Genomic_DNA"/>
</dbReference>
<dbReference type="SUPFAM" id="SSF110087">
    <property type="entry name" value="DR1885-like metal-binding protein"/>
    <property type="match status" value="1"/>
</dbReference>
<evidence type="ECO:0000256" key="2">
    <source>
        <dbReference type="SAM" id="SignalP"/>
    </source>
</evidence>
<dbReference type="RefSeq" id="WP_222965039.1">
    <property type="nucleotide sequence ID" value="NZ_JAINZZ010000028.1"/>
</dbReference>
<dbReference type="InterPro" id="IPR036182">
    <property type="entry name" value="PCuAC_sf"/>
</dbReference>
<dbReference type="InterPro" id="IPR007410">
    <property type="entry name" value="LpqE-like"/>
</dbReference>
<dbReference type="PROSITE" id="PS51257">
    <property type="entry name" value="PROKAR_LIPOPROTEIN"/>
    <property type="match status" value="1"/>
</dbReference>
<dbReference type="Proteomes" id="UP000778578">
    <property type="component" value="Unassembled WGS sequence"/>
</dbReference>
<accession>A0ABS7QBA4</accession>
<dbReference type="Pfam" id="PF04314">
    <property type="entry name" value="PCuAC"/>
    <property type="match status" value="1"/>
</dbReference>
<feature type="region of interest" description="Disordered" evidence="1">
    <location>
        <begin position="167"/>
        <end position="211"/>
    </location>
</feature>
<organism evidence="3 4">
    <name type="scientific">Actinacidiphila acidipaludis</name>
    <dbReference type="NCBI Taxonomy" id="2873382"/>
    <lineage>
        <taxon>Bacteria</taxon>
        <taxon>Bacillati</taxon>
        <taxon>Actinomycetota</taxon>
        <taxon>Actinomycetes</taxon>
        <taxon>Kitasatosporales</taxon>
        <taxon>Streptomycetaceae</taxon>
        <taxon>Actinacidiphila</taxon>
    </lineage>
</organism>